<keyword evidence="2" id="KW-1185">Reference proteome</keyword>
<dbReference type="EMBL" id="CP036526">
    <property type="protein sequence ID" value="QDT10539.1"/>
    <property type="molecule type" value="Genomic_DNA"/>
</dbReference>
<dbReference type="RefSeq" id="WP_145418173.1">
    <property type="nucleotide sequence ID" value="NZ_CP036526.1"/>
</dbReference>
<organism evidence="1 2">
    <name type="scientific">Stieleria marina</name>
    <dbReference type="NCBI Taxonomy" id="1930275"/>
    <lineage>
        <taxon>Bacteria</taxon>
        <taxon>Pseudomonadati</taxon>
        <taxon>Planctomycetota</taxon>
        <taxon>Planctomycetia</taxon>
        <taxon>Pirellulales</taxon>
        <taxon>Pirellulaceae</taxon>
        <taxon>Stieleria</taxon>
    </lineage>
</organism>
<proteinExistence type="predicted"/>
<dbReference type="PROSITE" id="PS51257">
    <property type="entry name" value="PROKAR_LIPOPROTEIN"/>
    <property type="match status" value="1"/>
</dbReference>
<dbReference type="Proteomes" id="UP000319817">
    <property type="component" value="Chromosome"/>
</dbReference>
<evidence type="ECO:0000313" key="2">
    <source>
        <dbReference type="Proteomes" id="UP000319817"/>
    </source>
</evidence>
<protein>
    <submittedName>
        <fullName evidence="1">Uncharacterized protein</fullName>
    </submittedName>
</protein>
<sequence>MQRRIVLTVIAILACVFVCTYGCQFTDAGVEQSLRADLSISSSLSIHLIDVTSFPAAGVWGPRQEALFVTSGGARHRLALAYRHEDAPDVEDARWQIGEVGVMYSDGHDEWVVFERTFDHFPTGSEIKSFRDWLDRW</sequence>
<accession>A0A517NTU5</accession>
<dbReference type="AlphaFoldDB" id="A0A517NTU5"/>
<evidence type="ECO:0000313" key="1">
    <source>
        <dbReference type="EMBL" id="QDT10539.1"/>
    </source>
</evidence>
<reference evidence="1 2" key="1">
    <citation type="submission" date="2019-02" db="EMBL/GenBank/DDBJ databases">
        <title>Deep-cultivation of Planctomycetes and their phenomic and genomic characterization uncovers novel biology.</title>
        <authorList>
            <person name="Wiegand S."/>
            <person name="Jogler M."/>
            <person name="Boedeker C."/>
            <person name="Pinto D."/>
            <person name="Vollmers J."/>
            <person name="Rivas-Marin E."/>
            <person name="Kohn T."/>
            <person name="Peeters S.H."/>
            <person name="Heuer A."/>
            <person name="Rast P."/>
            <person name="Oberbeckmann S."/>
            <person name="Bunk B."/>
            <person name="Jeske O."/>
            <person name="Meyerdierks A."/>
            <person name="Storesund J.E."/>
            <person name="Kallscheuer N."/>
            <person name="Luecker S."/>
            <person name="Lage O.M."/>
            <person name="Pohl T."/>
            <person name="Merkel B.J."/>
            <person name="Hornburger P."/>
            <person name="Mueller R.-W."/>
            <person name="Bruemmer F."/>
            <person name="Labrenz M."/>
            <person name="Spormann A.M."/>
            <person name="Op den Camp H."/>
            <person name="Overmann J."/>
            <person name="Amann R."/>
            <person name="Jetten M.S.M."/>
            <person name="Mascher T."/>
            <person name="Medema M.H."/>
            <person name="Devos D.P."/>
            <person name="Kaster A.-K."/>
            <person name="Ovreas L."/>
            <person name="Rohde M."/>
            <person name="Galperin M.Y."/>
            <person name="Jogler C."/>
        </authorList>
    </citation>
    <scope>NUCLEOTIDE SEQUENCE [LARGE SCALE GENOMIC DNA]</scope>
    <source>
        <strain evidence="1 2">K23_9</strain>
    </source>
</reference>
<gene>
    <name evidence="1" type="ORF">K239x_24960</name>
</gene>
<name>A0A517NTU5_9BACT</name>